<dbReference type="SUPFAM" id="SSF102114">
    <property type="entry name" value="Radical SAM enzymes"/>
    <property type="match status" value="1"/>
</dbReference>
<dbReference type="SFLD" id="SFLDF00319">
    <property type="entry name" value="Fe_hydrogenase_maturase_(HydG"/>
    <property type="match status" value="1"/>
</dbReference>
<dbReference type="InterPro" id="IPR013785">
    <property type="entry name" value="Aldolase_TIM"/>
</dbReference>
<dbReference type="PANTHER" id="PTHR43583">
    <property type="entry name" value="2-IMINOACETATE SYNTHASE"/>
    <property type="match status" value="1"/>
</dbReference>
<evidence type="ECO:0000256" key="8">
    <source>
        <dbReference type="SAM" id="MobiDB-lite"/>
    </source>
</evidence>
<dbReference type="RefSeq" id="WP_005976732.1">
    <property type="nucleotide sequence ID" value="NZ_BAABXY010000001.1"/>
</dbReference>
<dbReference type="SMART" id="SM00729">
    <property type="entry name" value="Elp3"/>
    <property type="match status" value="1"/>
</dbReference>
<dbReference type="KEGG" id="ful:C4N20_12155"/>
<comment type="cofactor">
    <cofactor evidence="1">
        <name>[4Fe-4S] cluster</name>
        <dbReference type="ChEBI" id="CHEBI:49883"/>
    </cofactor>
</comment>
<dbReference type="Gene3D" id="3.20.20.70">
    <property type="entry name" value="Aldolase class I"/>
    <property type="match status" value="1"/>
</dbReference>
<dbReference type="NCBIfam" id="TIGR03955">
    <property type="entry name" value="rSAM_HydG"/>
    <property type="match status" value="1"/>
</dbReference>
<dbReference type="InterPro" id="IPR007197">
    <property type="entry name" value="rSAM"/>
</dbReference>
<evidence type="ECO:0000313" key="11">
    <source>
        <dbReference type="Proteomes" id="UP000249008"/>
    </source>
</evidence>
<keyword evidence="4" id="KW-0479">Metal-binding</keyword>
<dbReference type="InterPro" id="IPR006638">
    <property type="entry name" value="Elp3/MiaA/NifB-like_rSAM"/>
</dbReference>
<keyword evidence="3" id="KW-0949">S-adenosyl-L-methionine</keyword>
<dbReference type="SFLD" id="SFLDS00029">
    <property type="entry name" value="Radical_SAM"/>
    <property type="match status" value="1"/>
</dbReference>
<dbReference type="InterPro" id="IPR010722">
    <property type="entry name" value="BATS_dom"/>
</dbReference>
<evidence type="ECO:0000256" key="4">
    <source>
        <dbReference type="ARBA" id="ARBA00022723"/>
    </source>
</evidence>
<evidence type="ECO:0000256" key="2">
    <source>
        <dbReference type="ARBA" id="ARBA00022485"/>
    </source>
</evidence>
<dbReference type="Pfam" id="PF06968">
    <property type="entry name" value="BATS"/>
    <property type="match status" value="1"/>
</dbReference>
<sequence length="469" mass="53703">MEQKYELEFLNENDINLLIKESEKKAEDENLVREILKKAVEAKGITDKEAAVLLSINNPELLEEMFETARKIKEKIYGKRIVMFAPLYVSNYCVNNCEYCGYKHDNDELSRKKLNREELIEEVKSLEKLGHKRIALEAGEDPLNCSLDYILECIKDIYSIKFKNGSIRRINVNIAATTVENYKRLKEAEIGTYILFQETYHKPTYERVHLNGPKRDYEYHTTAMFRAREAGIDDVGIGVLYGLYDFKYETISMIRYADALERITGVGPHTISVPRLRAAENVSLKDYPHLVSDEDFKKLVAVLRLAVPYTGLILSTREEAELRDETIKLGISQVSSGSCTGVGGYSEREKDTKEKPQFELGDNRSPLEMIESLMKGGYVPSYCTACYRNGRTGDRFMEIAKSGQINVMCEANALMTLKEFLIDYADDRLREIGDKVIMETLNKMPDEDFKNTIKENLKAIENGARDINV</sequence>
<feature type="compositionally biased region" description="Basic and acidic residues" evidence="8">
    <location>
        <begin position="346"/>
        <end position="357"/>
    </location>
</feature>
<gene>
    <name evidence="10" type="primary">thiH_1</name>
    <name evidence="10" type="ORF">NCTC12112_00991</name>
</gene>
<dbReference type="GO" id="GO:0051539">
    <property type="term" value="F:4 iron, 4 sulfur cluster binding"/>
    <property type="evidence" value="ECO:0007669"/>
    <property type="project" value="UniProtKB-KW"/>
</dbReference>
<comment type="cofactor">
    <cofactor evidence="7">
        <name>[2Fe-2S] cluster</name>
        <dbReference type="ChEBI" id="CHEBI:190135"/>
    </cofactor>
</comment>
<dbReference type="GeneID" id="78455569"/>
<organism evidence="10 11">
    <name type="scientific">Fusobacterium ulcerans</name>
    <dbReference type="NCBI Taxonomy" id="861"/>
    <lineage>
        <taxon>Bacteria</taxon>
        <taxon>Fusobacteriati</taxon>
        <taxon>Fusobacteriota</taxon>
        <taxon>Fusobacteriia</taxon>
        <taxon>Fusobacteriales</taxon>
        <taxon>Fusobacteriaceae</taxon>
        <taxon>Fusobacterium</taxon>
    </lineage>
</organism>
<evidence type="ECO:0000256" key="3">
    <source>
        <dbReference type="ARBA" id="ARBA00022691"/>
    </source>
</evidence>
<evidence type="ECO:0000256" key="5">
    <source>
        <dbReference type="ARBA" id="ARBA00023004"/>
    </source>
</evidence>
<evidence type="ECO:0000256" key="1">
    <source>
        <dbReference type="ARBA" id="ARBA00001966"/>
    </source>
</evidence>
<dbReference type="CDD" id="cd01335">
    <property type="entry name" value="Radical_SAM"/>
    <property type="match status" value="1"/>
</dbReference>
<keyword evidence="10" id="KW-0456">Lyase</keyword>
<reference evidence="10 11" key="1">
    <citation type="submission" date="2018-06" db="EMBL/GenBank/DDBJ databases">
        <authorList>
            <consortium name="Pathogen Informatics"/>
            <person name="Doyle S."/>
        </authorList>
    </citation>
    <scope>NUCLEOTIDE SEQUENCE [LARGE SCALE GENOMIC DNA]</scope>
    <source>
        <strain evidence="10 11">NCTC12112</strain>
    </source>
</reference>
<evidence type="ECO:0000256" key="7">
    <source>
        <dbReference type="ARBA" id="ARBA00034078"/>
    </source>
</evidence>
<dbReference type="InterPro" id="IPR024007">
    <property type="entry name" value="FeFe-hyd_mat_HydG"/>
</dbReference>
<proteinExistence type="predicted"/>
<dbReference type="SFLD" id="SFLDG01060">
    <property type="entry name" value="BATS_domain_containing"/>
    <property type="match status" value="1"/>
</dbReference>
<dbReference type="SMART" id="SM00876">
    <property type="entry name" value="BATS"/>
    <property type="match status" value="1"/>
</dbReference>
<dbReference type="EMBL" id="LS483487">
    <property type="protein sequence ID" value="SQJ00832.1"/>
    <property type="molecule type" value="Genomic_DNA"/>
</dbReference>
<dbReference type="EC" id="4.1.99.19" evidence="10"/>
<name>A0AAX2J8F6_9FUSO</name>
<keyword evidence="2" id="KW-0004">4Fe-4S</keyword>
<dbReference type="Proteomes" id="UP000249008">
    <property type="component" value="Chromosome 1"/>
</dbReference>
<dbReference type="InterPro" id="IPR058240">
    <property type="entry name" value="rSAM_sf"/>
</dbReference>
<dbReference type="PANTHER" id="PTHR43583:SF2">
    <property type="entry name" value="THIAZOLE BIOSYNTHESIS PROTEIN"/>
    <property type="match status" value="1"/>
</dbReference>
<dbReference type="GO" id="GO:0036355">
    <property type="term" value="F:2-iminoacetate synthase activity"/>
    <property type="evidence" value="ECO:0007669"/>
    <property type="project" value="UniProtKB-EC"/>
</dbReference>
<evidence type="ECO:0000313" key="10">
    <source>
        <dbReference type="EMBL" id="SQJ00832.1"/>
    </source>
</evidence>
<evidence type="ECO:0000259" key="9">
    <source>
        <dbReference type="PROSITE" id="PS51918"/>
    </source>
</evidence>
<evidence type="ECO:0000256" key="6">
    <source>
        <dbReference type="ARBA" id="ARBA00023014"/>
    </source>
</evidence>
<keyword evidence="6" id="KW-0411">Iron-sulfur</keyword>
<dbReference type="PROSITE" id="PS51918">
    <property type="entry name" value="RADICAL_SAM"/>
    <property type="match status" value="1"/>
</dbReference>
<dbReference type="SFLD" id="SFLDG01081">
    <property type="entry name" value="cleavage_of_the_Ca-Cb_bond_in"/>
    <property type="match status" value="1"/>
</dbReference>
<dbReference type="GO" id="GO:0046872">
    <property type="term" value="F:metal ion binding"/>
    <property type="evidence" value="ECO:0007669"/>
    <property type="project" value="UniProtKB-KW"/>
</dbReference>
<feature type="domain" description="Radical SAM core" evidence="9">
    <location>
        <begin position="77"/>
        <end position="309"/>
    </location>
</feature>
<protein>
    <submittedName>
        <fullName evidence="10">2-iminoacetate synthase</fullName>
        <ecNumber evidence="10">4.1.99.19</ecNumber>
    </submittedName>
</protein>
<dbReference type="AlphaFoldDB" id="A0AAX2J8F6"/>
<dbReference type="Pfam" id="PF04055">
    <property type="entry name" value="Radical_SAM"/>
    <property type="match status" value="1"/>
</dbReference>
<keyword evidence="5" id="KW-0408">Iron</keyword>
<dbReference type="InterPro" id="IPR034428">
    <property type="entry name" value="ThiH/NoCL/HydG-like"/>
</dbReference>
<feature type="region of interest" description="Disordered" evidence="8">
    <location>
        <begin position="340"/>
        <end position="360"/>
    </location>
</feature>
<accession>A0AAX2J8F6</accession>